<evidence type="ECO:0000256" key="1">
    <source>
        <dbReference type="ARBA" id="ARBA00009762"/>
    </source>
</evidence>
<organism evidence="8 9">
    <name type="scientific">Acanthosepion pharaonis</name>
    <name type="common">Pharaoh cuttlefish</name>
    <name type="synonym">Sepia pharaonis</name>
    <dbReference type="NCBI Taxonomy" id="158019"/>
    <lineage>
        <taxon>Eukaryota</taxon>
        <taxon>Metazoa</taxon>
        <taxon>Spiralia</taxon>
        <taxon>Lophotrochozoa</taxon>
        <taxon>Mollusca</taxon>
        <taxon>Cephalopoda</taxon>
        <taxon>Coleoidea</taxon>
        <taxon>Decapodiformes</taxon>
        <taxon>Sepiida</taxon>
        <taxon>Sepiina</taxon>
        <taxon>Sepiidae</taxon>
        <taxon>Acanthosepion</taxon>
    </lineage>
</organism>
<name>A0A812CA21_ACAPH</name>
<dbReference type="Pfam" id="PF03121">
    <property type="entry name" value="Herpes_UL52"/>
    <property type="match status" value="1"/>
</dbReference>
<evidence type="ECO:0000256" key="4">
    <source>
        <dbReference type="ARBA" id="ARBA00026139"/>
    </source>
</evidence>
<dbReference type="GO" id="GO:0005634">
    <property type="term" value="C:nucleus"/>
    <property type="evidence" value="ECO:0007669"/>
    <property type="project" value="TreeGrafter"/>
</dbReference>
<keyword evidence="8" id="KW-0808">Transferase</keyword>
<evidence type="ECO:0000256" key="5">
    <source>
        <dbReference type="ARBA" id="ARBA00044677"/>
    </source>
</evidence>
<comment type="catalytic activity">
    <reaction evidence="5">
        <text>ssDNA + n NTP = ssDNA/pppN(pN)n-1 hybrid + (n-1) diphosphate.</text>
        <dbReference type="EC" id="2.7.7.102"/>
    </reaction>
</comment>
<comment type="caution">
    <text evidence="8">The sequence shown here is derived from an EMBL/GenBank/DDBJ whole genome shotgun (WGS) entry which is preliminary data.</text>
</comment>
<reference evidence="8" key="1">
    <citation type="submission" date="2021-01" db="EMBL/GenBank/DDBJ databases">
        <authorList>
            <person name="Li R."/>
            <person name="Bekaert M."/>
        </authorList>
    </citation>
    <scope>NUCLEOTIDE SEQUENCE</scope>
    <source>
        <strain evidence="8">Farmed</strain>
    </source>
</reference>
<dbReference type="EMBL" id="CAHIKZ030001335">
    <property type="protein sequence ID" value="CAE1260392.1"/>
    <property type="molecule type" value="Genomic_DNA"/>
</dbReference>
<accession>A0A812CA21</accession>
<dbReference type="GO" id="GO:0003682">
    <property type="term" value="F:chromatin binding"/>
    <property type="evidence" value="ECO:0007669"/>
    <property type="project" value="TreeGrafter"/>
</dbReference>
<dbReference type="OrthoDB" id="5988181at2759"/>
<dbReference type="Proteomes" id="UP000597762">
    <property type="component" value="Unassembled WGS sequence"/>
</dbReference>
<evidence type="ECO:0000256" key="6">
    <source>
        <dbReference type="ARBA" id="ARBA00044768"/>
    </source>
</evidence>
<dbReference type="GO" id="GO:0006264">
    <property type="term" value="P:mitochondrial DNA replication"/>
    <property type="evidence" value="ECO:0007669"/>
    <property type="project" value="TreeGrafter"/>
</dbReference>
<evidence type="ECO:0000256" key="3">
    <source>
        <dbReference type="ARBA" id="ARBA00022932"/>
    </source>
</evidence>
<evidence type="ECO:0000256" key="7">
    <source>
        <dbReference type="ARBA" id="ARBA00047303"/>
    </source>
</evidence>
<dbReference type="EC" id="2.7.7.102" evidence="6"/>
<sequence length="549" mass="64424">MDSFTKGSNHVPFSVNGFYSYSRKRKRVGHKLEIKSQKYAQEFLPKKFSQRLFGPSDTWKVFFKQADAFAFVHKARLNLHVFAFESESNKTDQQGLRMYLATTYPVFWHYYSQLDETHRHHYEIIPEGSVCKLYFDLEFYREFNPKLEDGYDLCRIFIKYVCAWLKEIFSLDCNEHDVLILDSSTATKYSEHLIFLLPNAAFKDNYQVGSFVQFISTCLVTWLKETTVDEEDKNHVTFNTEGTKTVGEGDIGSYSQRKTDTKVLLESSKEFANRTPQKYQAEKIFSLFSKEMLRKLIVRDKNDDEILLCDLGVYTKNRNFRLFLSRKLGQKNPFLVSHHNKFSPSSKEDQTMFLESLIANVENGEDLKILIFEQKNQMRLRMRNLQIKSPDFSAQEGDSSELSPYPEVDAFITSLVSSNGRYGKIRHWFYFMEGNLLVYDIVGYRWCGNINRQHKSNNIRLFVDLKKCVYYQKCHDPVCKQADYCSDYYDLPPRVLPWLAELSMNETNEDLMYDELDDDSLADAVEHIEQSRQSLELEDDELISATDTQ</sequence>
<dbReference type="GO" id="GO:0009411">
    <property type="term" value="P:response to UV"/>
    <property type="evidence" value="ECO:0007669"/>
    <property type="project" value="TreeGrafter"/>
</dbReference>
<dbReference type="InterPro" id="IPR044917">
    <property type="entry name" value="PRIMPOL"/>
</dbReference>
<evidence type="ECO:0000313" key="8">
    <source>
        <dbReference type="EMBL" id="CAE1260392.1"/>
    </source>
</evidence>
<evidence type="ECO:0000313" key="9">
    <source>
        <dbReference type="Proteomes" id="UP000597762"/>
    </source>
</evidence>
<dbReference type="GO" id="GO:0042276">
    <property type="term" value="P:error-prone translesion synthesis"/>
    <property type="evidence" value="ECO:0007669"/>
    <property type="project" value="InterPro"/>
</dbReference>
<comment type="catalytic activity">
    <reaction evidence="7">
        <text>DNA(n) + a 2'-deoxyribonucleoside 5'-triphosphate = DNA(n+1) + diphosphate</text>
        <dbReference type="Rhea" id="RHEA:22508"/>
        <dbReference type="Rhea" id="RHEA-COMP:17339"/>
        <dbReference type="Rhea" id="RHEA-COMP:17340"/>
        <dbReference type="ChEBI" id="CHEBI:33019"/>
        <dbReference type="ChEBI" id="CHEBI:61560"/>
        <dbReference type="ChEBI" id="CHEBI:173112"/>
        <dbReference type="EC" id="2.7.7.7"/>
    </reaction>
    <physiologicalReaction direction="left-to-right" evidence="7">
        <dbReference type="Rhea" id="RHEA:22509"/>
    </physiologicalReaction>
</comment>
<dbReference type="PANTHER" id="PTHR31399">
    <property type="entry name" value="DNA-DIRECTED PRIMASE / POLYMERASE PROTEIN"/>
    <property type="match status" value="1"/>
</dbReference>
<protein>
    <recommendedName>
        <fullName evidence="4">DNA-directed primase/polymerase protein</fullName>
        <ecNumber evidence="6">2.7.7.102</ecNumber>
        <ecNumber evidence="2">2.7.7.7</ecNumber>
    </recommendedName>
</protein>
<dbReference type="EC" id="2.7.7.7" evidence="2"/>
<proteinExistence type="inferred from homology"/>
<dbReference type="GO" id="GO:0031297">
    <property type="term" value="P:replication fork processing"/>
    <property type="evidence" value="ECO:0007669"/>
    <property type="project" value="TreeGrafter"/>
</dbReference>
<gene>
    <name evidence="8" type="ORF">SPHA_32207</name>
</gene>
<keyword evidence="8" id="KW-0548">Nucleotidyltransferase</keyword>
<keyword evidence="9" id="KW-1185">Reference proteome</keyword>
<dbReference type="GO" id="GO:0003887">
    <property type="term" value="F:DNA-directed DNA polymerase activity"/>
    <property type="evidence" value="ECO:0007669"/>
    <property type="project" value="UniProtKB-KW"/>
</dbReference>
<dbReference type="GO" id="GO:0005759">
    <property type="term" value="C:mitochondrial matrix"/>
    <property type="evidence" value="ECO:0007669"/>
    <property type="project" value="TreeGrafter"/>
</dbReference>
<dbReference type="PANTHER" id="PTHR31399:SF0">
    <property type="entry name" value="DNA-DIRECTED PRIMASE_POLYMERASE PROTEIN"/>
    <property type="match status" value="1"/>
</dbReference>
<dbReference type="AlphaFoldDB" id="A0A812CA21"/>
<comment type="similarity">
    <text evidence="1">Belongs to the eukaryotic-type primase small subunit family.</text>
</comment>
<keyword evidence="3" id="KW-0239">DNA-directed DNA polymerase</keyword>
<evidence type="ECO:0000256" key="2">
    <source>
        <dbReference type="ARBA" id="ARBA00012417"/>
    </source>
</evidence>